<dbReference type="InterPro" id="IPR002182">
    <property type="entry name" value="NB-ARC"/>
</dbReference>
<dbReference type="Gene3D" id="1.10.10.10">
    <property type="entry name" value="Winged helix-like DNA-binding domain superfamily/Winged helix DNA-binding domain"/>
    <property type="match status" value="1"/>
</dbReference>
<dbReference type="Gene3D" id="1.10.8.430">
    <property type="entry name" value="Helical domain of apoptotic protease-activating factors"/>
    <property type="match status" value="1"/>
</dbReference>
<dbReference type="InterPro" id="IPR032675">
    <property type="entry name" value="LRR_dom_sf"/>
</dbReference>
<dbReference type="InterPro" id="IPR027417">
    <property type="entry name" value="P-loop_NTPase"/>
</dbReference>
<evidence type="ECO:0000256" key="2">
    <source>
        <dbReference type="ARBA" id="ARBA00022737"/>
    </source>
</evidence>
<dbReference type="EMBL" id="RXIC02000424">
    <property type="protein sequence ID" value="KAB1199707.1"/>
    <property type="molecule type" value="Genomic_DNA"/>
</dbReference>
<gene>
    <name evidence="5" type="ORF">CJ030_MR0G015477</name>
</gene>
<dbReference type="Pfam" id="PF00931">
    <property type="entry name" value="NB-ARC"/>
    <property type="match status" value="1"/>
</dbReference>
<evidence type="ECO:0000256" key="3">
    <source>
        <dbReference type="ARBA" id="ARBA00022821"/>
    </source>
</evidence>
<name>A0A6A1UIT0_9ROSI</name>
<feature type="domain" description="RPW8" evidence="4">
    <location>
        <begin position="4"/>
        <end position="155"/>
    </location>
</feature>
<proteinExistence type="inferred from homology"/>
<dbReference type="Gene3D" id="3.40.50.300">
    <property type="entry name" value="P-loop containing nucleotide triphosphate hydrolases"/>
    <property type="match status" value="1"/>
</dbReference>
<organism evidence="5 6">
    <name type="scientific">Morella rubra</name>
    <name type="common">Chinese bayberry</name>
    <dbReference type="NCBI Taxonomy" id="262757"/>
    <lineage>
        <taxon>Eukaryota</taxon>
        <taxon>Viridiplantae</taxon>
        <taxon>Streptophyta</taxon>
        <taxon>Embryophyta</taxon>
        <taxon>Tracheophyta</taxon>
        <taxon>Spermatophyta</taxon>
        <taxon>Magnoliopsida</taxon>
        <taxon>eudicotyledons</taxon>
        <taxon>Gunneridae</taxon>
        <taxon>Pentapetalae</taxon>
        <taxon>rosids</taxon>
        <taxon>fabids</taxon>
        <taxon>Fagales</taxon>
        <taxon>Myricaceae</taxon>
        <taxon>Morella</taxon>
    </lineage>
</organism>
<dbReference type="InterPro" id="IPR036388">
    <property type="entry name" value="WH-like_DNA-bd_sf"/>
</dbReference>
<evidence type="ECO:0000256" key="1">
    <source>
        <dbReference type="ARBA" id="ARBA00008894"/>
    </source>
</evidence>
<evidence type="ECO:0000313" key="6">
    <source>
        <dbReference type="Proteomes" id="UP000516437"/>
    </source>
</evidence>
<accession>A0A6A1UIT0</accession>
<dbReference type="Gene3D" id="3.80.10.10">
    <property type="entry name" value="Ribonuclease Inhibitor"/>
    <property type="match status" value="1"/>
</dbReference>
<dbReference type="Proteomes" id="UP000516437">
    <property type="component" value="Unassembled WGS sequence"/>
</dbReference>
<dbReference type="PANTHER" id="PTHR36766">
    <property type="entry name" value="PLANT BROAD-SPECTRUM MILDEW RESISTANCE PROTEIN RPW8"/>
    <property type="match status" value="1"/>
</dbReference>
<dbReference type="InterPro" id="IPR008808">
    <property type="entry name" value="Powdery_mildew-R_dom"/>
</dbReference>
<reference evidence="5 6" key="1">
    <citation type="journal article" date="2019" name="Plant Biotechnol. J.">
        <title>The red bayberry genome and genetic basis of sex determination.</title>
        <authorList>
            <person name="Jia H.M."/>
            <person name="Jia H.J."/>
            <person name="Cai Q.L."/>
            <person name="Wang Y."/>
            <person name="Zhao H.B."/>
            <person name="Yang W.F."/>
            <person name="Wang G.Y."/>
            <person name="Li Y.H."/>
            <person name="Zhan D.L."/>
            <person name="Shen Y.T."/>
            <person name="Niu Q.F."/>
            <person name="Chang L."/>
            <person name="Qiu J."/>
            <person name="Zhao L."/>
            <person name="Xie H.B."/>
            <person name="Fu W.Y."/>
            <person name="Jin J."/>
            <person name="Li X.W."/>
            <person name="Jiao Y."/>
            <person name="Zhou C.C."/>
            <person name="Tu T."/>
            <person name="Chai C.Y."/>
            <person name="Gao J.L."/>
            <person name="Fan L.J."/>
            <person name="van de Weg E."/>
            <person name="Wang J.Y."/>
            <person name="Gao Z.S."/>
        </authorList>
    </citation>
    <scope>NUCLEOTIDE SEQUENCE [LARGE SCALE GENOMIC DNA]</scope>
    <source>
        <tissue evidence="5">Leaves</tissue>
    </source>
</reference>
<dbReference type="OrthoDB" id="2016095at2759"/>
<comment type="caution">
    <text evidence="5">The sequence shown here is derived from an EMBL/GenBank/DDBJ whole genome shotgun (WGS) entry which is preliminary data.</text>
</comment>
<keyword evidence="6" id="KW-1185">Reference proteome</keyword>
<dbReference type="SUPFAM" id="SSF52047">
    <property type="entry name" value="RNI-like"/>
    <property type="match status" value="1"/>
</dbReference>
<dbReference type="SUPFAM" id="SSF52540">
    <property type="entry name" value="P-loop containing nucleoside triphosphate hydrolases"/>
    <property type="match status" value="1"/>
</dbReference>
<keyword evidence="3" id="KW-0611">Plant defense</keyword>
<dbReference type="AlphaFoldDB" id="A0A6A1UIT0"/>
<comment type="similarity">
    <text evidence="1">Belongs to the disease resistance NB-LRR family.</text>
</comment>
<keyword evidence="2" id="KW-0677">Repeat</keyword>
<dbReference type="InterPro" id="IPR042197">
    <property type="entry name" value="Apaf_helical"/>
</dbReference>
<sequence>MASAFVGSAALGAALEQAFKLLYKTVIDVTKQTIAFKPILERLKSTLDVLDPLVKDIQRFNKELDRPENETKDLIEQMKKGEKLVRKYSKLPWWKNCMRCHYANKLCKLEEALLRFFDVNAQALSLRNGMETMKGVKYLCNQMSLVGMNDELNCTVPRPPDFIVGLDVSMKELKLHLQKEELPILLLAGPGGCGKTTLVKMLCQDEEIKGKYMDNIFFVCVTKSTNLKVIVRSLFLHKGYQVPEFQTDEAAIIQLEHFLNEIRGKTPVLLILDDVWYGSESLLEKFMFRIPDYKILVTSRTAFPRVSYSYNLKPLSEEYSMILFRHSAFLEEGSSDIPDEEVVKKVVKLCGGFPLALRVIGRSLCGEPAVTWRNRVKDWSSDHSILDYNSKLLECLKSSLEFSNKKVKSQYEVIMKECFMDLGSFPEDQRIRVAALIDMWADLYKLDEDSTLANLLEISARNLASLVVSRKDASEVGSYLSEDFVLQHDLLRELAIHESSQETIYRRKKLIVEVTANNLPKWWTALKQQPISAHLLSISTDEMFSSSWCNIQAPEVEVLVLNFQTKKYTLPKFVENMDKLKALIVTNYGFFPAELSDFHLLASVPYLKKIRLEKVSIHSLCKTPVKLMSLEKISLFMCNVGQIFRNCTIPISDCLPNLREINIDYCYDLVELPLDLCDIVGLEKLSITNCHMLSALPEGIGKLRNLKVLRLRSCTDLSALPESTRGLHSLSILDISGCLGISKLPKHIGELCNLTELNIDGCMRLRYPLPQSTMDLNKLKLVICDEERAMLWEPIKEFFEHDTQLEIKVAKRDINLNWLTNRF</sequence>
<evidence type="ECO:0000313" key="5">
    <source>
        <dbReference type="EMBL" id="KAB1199707.1"/>
    </source>
</evidence>
<dbReference type="PRINTS" id="PR00364">
    <property type="entry name" value="DISEASERSIST"/>
</dbReference>
<dbReference type="GO" id="GO:0006952">
    <property type="term" value="P:defense response"/>
    <property type="evidence" value="ECO:0007669"/>
    <property type="project" value="UniProtKB-KW"/>
</dbReference>
<protein>
    <recommendedName>
        <fullName evidence="4">RPW8 domain-containing protein</fullName>
    </recommendedName>
</protein>
<dbReference type="GO" id="GO:0043531">
    <property type="term" value="F:ADP binding"/>
    <property type="evidence" value="ECO:0007669"/>
    <property type="project" value="InterPro"/>
</dbReference>
<dbReference type="Pfam" id="PF05659">
    <property type="entry name" value="RPW8"/>
    <property type="match status" value="1"/>
</dbReference>
<dbReference type="PANTHER" id="PTHR36766:SF3">
    <property type="entry name" value="RPW8 DOMAIN-CONTAINING PROTEIN"/>
    <property type="match status" value="1"/>
</dbReference>
<evidence type="ECO:0000259" key="4">
    <source>
        <dbReference type="PROSITE" id="PS51153"/>
    </source>
</evidence>
<dbReference type="PROSITE" id="PS51153">
    <property type="entry name" value="RPW8"/>
    <property type="match status" value="1"/>
</dbReference>